<dbReference type="GO" id="GO:0006310">
    <property type="term" value="P:DNA recombination"/>
    <property type="evidence" value="ECO:0007669"/>
    <property type="project" value="UniProtKB-KW"/>
</dbReference>
<evidence type="ECO:0000313" key="3">
    <source>
        <dbReference type="EMBL" id="KAK4395663.1"/>
    </source>
</evidence>
<dbReference type="SUPFAM" id="SSF52540">
    <property type="entry name" value="P-loop containing nucleoside triphosphate hydrolases"/>
    <property type="match status" value="1"/>
</dbReference>
<dbReference type="InterPro" id="IPR027417">
    <property type="entry name" value="P-loop_NTPase"/>
</dbReference>
<dbReference type="GO" id="GO:0043139">
    <property type="term" value="F:5'-3' DNA helicase activity"/>
    <property type="evidence" value="ECO:0007669"/>
    <property type="project" value="UniProtKB-EC"/>
</dbReference>
<dbReference type="Gene3D" id="2.40.50.140">
    <property type="entry name" value="Nucleic acid-binding proteins"/>
    <property type="match status" value="2"/>
</dbReference>
<dbReference type="GO" id="GO:0000723">
    <property type="term" value="P:telomere maintenance"/>
    <property type="evidence" value="ECO:0007669"/>
    <property type="project" value="InterPro"/>
</dbReference>
<dbReference type="Gene3D" id="3.40.50.300">
    <property type="entry name" value="P-loop containing nucleotide triphosphate hydrolases"/>
    <property type="match status" value="1"/>
</dbReference>
<protein>
    <recommendedName>
        <fullName evidence="1">ATP-dependent DNA helicase</fullName>
        <ecNumber evidence="1">5.6.2.3</ecNumber>
    </recommendedName>
</protein>
<gene>
    <name evidence="3" type="ORF">Sango_1720600</name>
</gene>
<dbReference type="AlphaFoldDB" id="A0AAE1WL97"/>
<comment type="caution">
    <text evidence="3">The sequence shown here is derived from an EMBL/GenBank/DDBJ whole genome shotgun (WGS) entry which is preliminary data.</text>
</comment>
<keyword evidence="1" id="KW-0067">ATP-binding</keyword>
<keyword evidence="1" id="KW-0227">DNA damage</keyword>
<keyword evidence="1" id="KW-0233">DNA recombination</keyword>
<dbReference type="PANTHER" id="PTHR10492:SF94">
    <property type="entry name" value="ATP-DEPENDENT DNA HELICASE"/>
    <property type="match status" value="1"/>
</dbReference>
<evidence type="ECO:0000256" key="1">
    <source>
        <dbReference type="RuleBase" id="RU363044"/>
    </source>
</evidence>
<reference evidence="3" key="2">
    <citation type="journal article" date="2024" name="Plant">
        <title>Genomic evolution and insights into agronomic trait innovations of Sesamum species.</title>
        <authorList>
            <person name="Miao H."/>
            <person name="Wang L."/>
            <person name="Qu L."/>
            <person name="Liu H."/>
            <person name="Sun Y."/>
            <person name="Le M."/>
            <person name="Wang Q."/>
            <person name="Wei S."/>
            <person name="Zheng Y."/>
            <person name="Lin W."/>
            <person name="Duan Y."/>
            <person name="Cao H."/>
            <person name="Xiong S."/>
            <person name="Wang X."/>
            <person name="Wei L."/>
            <person name="Li C."/>
            <person name="Ma Q."/>
            <person name="Ju M."/>
            <person name="Zhao R."/>
            <person name="Li G."/>
            <person name="Mu C."/>
            <person name="Tian Q."/>
            <person name="Mei H."/>
            <person name="Zhang T."/>
            <person name="Gao T."/>
            <person name="Zhang H."/>
        </authorList>
    </citation>
    <scope>NUCLEOTIDE SEQUENCE</scope>
    <source>
        <strain evidence="3">K16</strain>
    </source>
</reference>
<keyword evidence="4" id="KW-1185">Reference proteome</keyword>
<feature type="domain" description="DNA helicase Pif1-like DEAD-box helicase" evidence="2">
    <location>
        <begin position="413"/>
        <end position="496"/>
    </location>
</feature>
<keyword evidence="1" id="KW-0234">DNA repair</keyword>
<dbReference type="Proteomes" id="UP001289374">
    <property type="component" value="Unassembled WGS sequence"/>
</dbReference>
<sequence length="777" mass="87628">MYAHKSSIKKLSALAASFPLSTSQDYSHPDRDGSSCSLSFANNTHRFQTTTQVDGQMEKEPLSFPLSDDCHMAFGMPLDLHAPEHRINHDKYEKQLGLTFGSEDINNSTPKLLGFGRLAKIGESPWCLPDAPTCMHCGAIKFHREPLGFCCSNGQVSLSTFNIPEELRDLFFGSSQMALHFKANSRTYNNVFAFTSFGVTYDKELCRNDKNIYTFRVQGLVYHFLNDLILKEGKATNLQLYFHDVENEVNNCLAVSDKLKEEPVLMIMKLLEVNPYSLFFRSLREIPELHDCRIVLRADPGLDQRIYNIPAVDQVAEIWKDSDEYDMSHSRDIRVYPKSGVQLSQAEAEGMLLQQYVNDMYIKVETQRLDYFRHEQKQKNARIESLQDKFTKEYNHERNIEVSEADLLSIDRLNDDQMHAFKIITEKIYSSSSGTYFIDGPGGSGKTFLYRALLADVRSKGYIALAVATSRVAVELLHGGRTTHSRFKIPIDIDGKTKSQGQTLDFVGVYLREPVFSHGQLYVAFLEPRLGTKVQAVIYSPNMSLMEDVLQLQETYYISNAKVTFVEPKYRMVPHMYQWIISRTTVIRRVIDDSLPRELGAPEFKKFVDIPLFLGSNSLIAIVVGKLEQRSINTKYGMSTIQEFVIVNDERKPMILTLWNEVVSTEGAAILAAADKMPIIAATRLHVTTIMARLTSMVGKLLATFAAQKLLPNQEDVDQLPKVRVEECSSSHSYVADLSTASADNDLNVAATSINAHLLQSSNDSQDVASSSISPPK</sequence>
<dbReference type="InterPro" id="IPR012340">
    <property type="entry name" value="NA-bd_OB-fold"/>
</dbReference>
<dbReference type="GO" id="GO:0006281">
    <property type="term" value="P:DNA repair"/>
    <property type="evidence" value="ECO:0007669"/>
    <property type="project" value="UniProtKB-KW"/>
</dbReference>
<proteinExistence type="inferred from homology"/>
<reference evidence="3" key="1">
    <citation type="submission" date="2020-06" db="EMBL/GenBank/DDBJ databases">
        <authorList>
            <person name="Li T."/>
            <person name="Hu X."/>
            <person name="Zhang T."/>
            <person name="Song X."/>
            <person name="Zhang H."/>
            <person name="Dai N."/>
            <person name="Sheng W."/>
            <person name="Hou X."/>
            <person name="Wei L."/>
        </authorList>
    </citation>
    <scope>NUCLEOTIDE SEQUENCE</scope>
    <source>
        <strain evidence="3">K16</strain>
        <tissue evidence="3">Leaf</tissue>
    </source>
</reference>
<keyword evidence="1" id="KW-0347">Helicase</keyword>
<dbReference type="EMBL" id="JACGWL010000009">
    <property type="protein sequence ID" value="KAK4395663.1"/>
    <property type="molecule type" value="Genomic_DNA"/>
</dbReference>
<organism evidence="3 4">
    <name type="scientific">Sesamum angolense</name>
    <dbReference type="NCBI Taxonomy" id="2727404"/>
    <lineage>
        <taxon>Eukaryota</taxon>
        <taxon>Viridiplantae</taxon>
        <taxon>Streptophyta</taxon>
        <taxon>Embryophyta</taxon>
        <taxon>Tracheophyta</taxon>
        <taxon>Spermatophyta</taxon>
        <taxon>Magnoliopsida</taxon>
        <taxon>eudicotyledons</taxon>
        <taxon>Gunneridae</taxon>
        <taxon>Pentapetalae</taxon>
        <taxon>asterids</taxon>
        <taxon>lamiids</taxon>
        <taxon>Lamiales</taxon>
        <taxon>Pedaliaceae</taxon>
        <taxon>Sesamum</taxon>
    </lineage>
</organism>
<dbReference type="Pfam" id="PF05970">
    <property type="entry name" value="PIF1"/>
    <property type="match status" value="1"/>
</dbReference>
<name>A0AAE1WL97_9LAMI</name>
<comment type="cofactor">
    <cofactor evidence="1">
        <name>Mg(2+)</name>
        <dbReference type="ChEBI" id="CHEBI:18420"/>
    </cofactor>
</comment>
<keyword evidence="1" id="KW-0547">Nucleotide-binding</keyword>
<comment type="catalytic activity">
    <reaction evidence="1">
        <text>ATP + H2O = ADP + phosphate + H(+)</text>
        <dbReference type="Rhea" id="RHEA:13065"/>
        <dbReference type="ChEBI" id="CHEBI:15377"/>
        <dbReference type="ChEBI" id="CHEBI:15378"/>
        <dbReference type="ChEBI" id="CHEBI:30616"/>
        <dbReference type="ChEBI" id="CHEBI:43474"/>
        <dbReference type="ChEBI" id="CHEBI:456216"/>
        <dbReference type="EC" id="5.6.2.3"/>
    </reaction>
</comment>
<dbReference type="InterPro" id="IPR010285">
    <property type="entry name" value="DNA_helicase_pif1-like_DEAD"/>
</dbReference>
<dbReference type="GO" id="GO:0005524">
    <property type="term" value="F:ATP binding"/>
    <property type="evidence" value="ECO:0007669"/>
    <property type="project" value="UniProtKB-KW"/>
</dbReference>
<comment type="similarity">
    <text evidence="1">Belongs to the helicase family.</text>
</comment>
<evidence type="ECO:0000259" key="2">
    <source>
        <dbReference type="Pfam" id="PF05970"/>
    </source>
</evidence>
<accession>A0AAE1WL97</accession>
<dbReference type="GO" id="GO:0016787">
    <property type="term" value="F:hydrolase activity"/>
    <property type="evidence" value="ECO:0007669"/>
    <property type="project" value="UniProtKB-KW"/>
</dbReference>
<evidence type="ECO:0000313" key="4">
    <source>
        <dbReference type="Proteomes" id="UP001289374"/>
    </source>
</evidence>
<keyword evidence="1" id="KW-0378">Hydrolase</keyword>
<dbReference type="PANTHER" id="PTHR10492">
    <property type="match status" value="1"/>
</dbReference>
<dbReference type="EC" id="5.6.2.3" evidence="1"/>